<sequence>MSTTPNLATRDQQVIWHPYTQMKTAALAIPIVKGEGALLYAEDGKTYVDAVASWWVNLHGHAHPYIAQKVAEQLQTLEHVIFAGFTHPAAVTFAERLIQILPQGQSRIFYSDNGSTAVEVALKMAIQYWQNTGIPKRKIIAFRDSYHGDTFGAMAVSARSAFTAPFWSYLFEVCFIDVPVAGNEEETLKQLEAYALAGDVAAFIYEPLVLGTAGMVMYTPEVLERLLEVCQQHDILTIADEVMTGFGRTGHIFASDYLQRKPDMVALSKGLTGGTMALGATSCNEKVYEAFLSDDKRKTLFHGHSYTANPVACAAGLASLDLLLQEETQQHIERIGQRHAVFAQQFRKLPKVLEVRQRGTILAVEFEADGTSYFNKMGDTLYSFALEQGVILRPLGNIIYIIPPYCITDEQLDQVYQTIRGMQQLITGDRYFEPPTHTTLHD</sequence>
<dbReference type="NCBIfam" id="NF004624">
    <property type="entry name" value="PRK05964.1"/>
    <property type="match status" value="1"/>
</dbReference>
<feature type="binding site" evidence="9">
    <location>
        <position position="54"/>
    </location>
    <ligand>
        <name>substrate</name>
    </ligand>
</feature>
<dbReference type="PANTHER" id="PTHR42684:SF3">
    <property type="entry name" value="ADENOSYLMETHIONINE-8-AMINO-7-OXONONANOATE AMINOTRANSFERASE"/>
    <property type="match status" value="1"/>
</dbReference>
<feature type="binding site" evidence="9">
    <location>
        <begin position="114"/>
        <end position="115"/>
    </location>
    <ligand>
        <name>pyridoxal 5'-phosphate</name>
        <dbReference type="ChEBI" id="CHEBI:597326"/>
    </ligand>
</feature>
<dbReference type="OrthoDB" id="9762089at2"/>
<keyword evidence="4 9" id="KW-0808">Transferase</keyword>
<feature type="site" description="Participates in the substrate recognition with KAPA and in a stacking interaction with the adenine ring of SAM" evidence="9">
    <location>
        <position position="19"/>
    </location>
</feature>
<dbReference type="GO" id="GO:0004141">
    <property type="term" value="F:dethiobiotin synthase activity"/>
    <property type="evidence" value="ECO:0007669"/>
    <property type="project" value="TreeGrafter"/>
</dbReference>
<comment type="similarity">
    <text evidence="9">Belongs to the class-III pyridoxal-phosphate-dependent aminotransferase family. BioA subfamily.</text>
</comment>
<dbReference type="PANTHER" id="PTHR42684">
    <property type="entry name" value="ADENOSYLMETHIONINE-8-AMINO-7-OXONONANOATE AMINOTRANSFERASE"/>
    <property type="match status" value="1"/>
</dbReference>
<feature type="binding site" evidence="9">
    <location>
        <position position="240"/>
    </location>
    <ligand>
        <name>pyridoxal 5'-phosphate</name>
        <dbReference type="ChEBI" id="CHEBI:597326"/>
    </ligand>
</feature>
<dbReference type="AlphaFoldDB" id="A0A1R3W778"/>
<feature type="binding site" evidence="9">
    <location>
        <position position="269"/>
    </location>
    <ligand>
        <name>substrate</name>
    </ligand>
</feature>
<evidence type="ECO:0000313" key="11">
    <source>
        <dbReference type="Proteomes" id="UP000187181"/>
    </source>
</evidence>
<dbReference type="SUPFAM" id="SSF53383">
    <property type="entry name" value="PLP-dependent transferases"/>
    <property type="match status" value="1"/>
</dbReference>
<dbReference type="HAMAP" id="MF_00834">
    <property type="entry name" value="BioA"/>
    <property type="match status" value="1"/>
</dbReference>
<evidence type="ECO:0000256" key="1">
    <source>
        <dbReference type="ARBA" id="ARBA00001933"/>
    </source>
</evidence>
<feature type="binding site" evidence="9">
    <location>
        <begin position="304"/>
        <end position="305"/>
    </location>
    <ligand>
        <name>pyridoxal 5'-phosphate</name>
        <dbReference type="ChEBI" id="CHEBI:597326"/>
    </ligand>
</feature>
<feature type="modified residue" description="N6-(pyridoxal phosphate)lysine" evidence="9">
    <location>
        <position position="269"/>
    </location>
</feature>
<comment type="cofactor">
    <cofactor evidence="1 9">
        <name>pyridoxal 5'-phosphate</name>
        <dbReference type="ChEBI" id="CHEBI:597326"/>
    </cofactor>
</comment>
<dbReference type="GO" id="GO:0030170">
    <property type="term" value="F:pyridoxal phosphate binding"/>
    <property type="evidence" value="ECO:0007669"/>
    <property type="project" value="UniProtKB-UniRule"/>
</dbReference>
<dbReference type="UniPathway" id="UPA00078">
    <property type="reaction ID" value="UER00160"/>
</dbReference>
<organism evidence="10 11">
    <name type="scientific">Pontibacter indicus</name>
    <dbReference type="NCBI Taxonomy" id="1317125"/>
    <lineage>
        <taxon>Bacteria</taxon>
        <taxon>Pseudomonadati</taxon>
        <taxon>Bacteroidota</taxon>
        <taxon>Cytophagia</taxon>
        <taxon>Cytophagales</taxon>
        <taxon>Hymenobacteraceae</taxon>
        <taxon>Pontibacter</taxon>
    </lineage>
</organism>
<reference evidence="11" key="1">
    <citation type="submission" date="2017-01" db="EMBL/GenBank/DDBJ databases">
        <authorList>
            <person name="Varghese N."/>
            <person name="Submissions S."/>
        </authorList>
    </citation>
    <scope>NUCLEOTIDE SEQUENCE [LARGE SCALE GENOMIC DNA]</scope>
    <source>
        <strain evidence="11">LP100</strain>
    </source>
</reference>
<dbReference type="Pfam" id="PF00202">
    <property type="entry name" value="Aminotran_3"/>
    <property type="match status" value="1"/>
</dbReference>
<dbReference type="Gene3D" id="3.90.1150.10">
    <property type="entry name" value="Aspartate Aminotransferase, domain 1"/>
    <property type="match status" value="1"/>
</dbReference>
<gene>
    <name evidence="9" type="primary">bioA</name>
    <name evidence="10" type="ORF">SAMN05444128_0022</name>
</gene>
<dbReference type="Proteomes" id="UP000187181">
    <property type="component" value="Unassembled WGS sequence"/>
</dbReference>
<dbReference type="GO" id="GO:0005737">
    <property type="term" value="C:cytoplasm"/>
    <property type="evidence" value="ECO:0007669"/>
    <property type="project" value="UniProtKB-SubCell"/>
</dbReference>
<dbReference type="InterPro" id="IPR015422">
    <property type="entry name" value="PyrdxlP-dep_Trfase_small"/>
</dbReference>
<dbReference type="InterPro" id="IPR015424">
    <property type="entry name" value="PyrdxlP-dep_Trfase"/>
</dbReference>
<comment type="function">
    <text evidence="9">Catalyzes the transfer of the alpha-amino group from S-adenosyl-L-methionine (SAM) to 7-keto-8-aminopelargonic acid (KAPA) to form 7,8-diaminopelargonic acid (DAPA). It is the only aminotransferase known to utilize SAM as an amino donor.</text>
</comment>
<dbReference type="GO" id="GO:0009102">
    <property type="term" value="P:biotin biosynthetic process"/>
    <property type="evidence" value="ECO:0007669"/>
    <property type="project" value="UniProtKB-UniRule"/>
</dbReference>
<dbReference type="CDD" id="cd00610">
    <property type="entry name" value="OAT_like"/>
    <property type="match status" value="1"/>
</dbReference>
<feature type="binding site" evidence="9">
    <location>
        <position position="303"/>
    </location>
    <ligand>
        <name>substrate</name>
    </ligand>
</feature>
<keyword evidence="9" id="KW-0963">Cytoplasm</keyword>
<evidence type="ECO:0000256" key="6">
    <source>
        <dbReference type="ARBA" id="ARBA00022756"/>
    </source>
</evidence>
<evidence type="ECO:0000256" key="8">
    <source>
        <dbReference type="ARBA" id="ARBA00048449"/>
    </source>
</evidence>
<dbReference type="NCBIfam" id="TIGR00508">
    <property type="entry name" value="bioA"/>
    <property type="match status" value="1"/>
</dbReference>
<evidence type="ECO:0000313" key="10">
    <source>
        <dbReference type="EMBL" id="SIT73731.1"/>
    </source>
</evidence>
<dbReference type="Gene3D" id="3.40.640.10">
    <property type="entry name" value="Type I PLP-dependent aspartate aminotransferase-like (Major domain)"/>
    <property type="match status" value="1"/>
</dbReference>
<dbReference type="RefSeq" id="WP_076665502.1">
    <property type="nucleotide sequence ID" value="NZ_FTPP01000001.1"/>
</dbReference>
<keyword evidence="6 9" id="KW-0093">Biotin biosynthesis</keyword>
<protein>
    <recommendedName>
        <fullName evidence="9">Adenosylmethionine-8-amino-7-oxononanoate aminotransferase</fullName>
        <ecNumber evidence="9">2.6.1.62</ecNumber>
    </recommendedName>
    <alternativeName>
        <fullName evidence="9">7,8-diamino-pelargonic acid aminotransferase</fullName>
        <shortName evidence="9">DAPA AT</shortName>
        <shortName evidence="9">DAPA aminotransferase</shortName>
    </alternativeName>
    <alternativeName>
        <fullName evidence="9">7,8-diaminononanoate synthase</fullName>
        <shortName evidence="9">DANS</shortName>
    </alternativeName>
    <alternativeName>
        <fullName evidence="9">Diaminopelargonic acid synthase</fullName>
    </alternativeName>
</protein>
<evidence type="ECO:0000256" key="4">
    <source>
        <dbReference type="ARBA" id="ARBA00022679"/>
    </source>
</evidence>
<proteinExistence type="inferred from homology"/>
<dbReference type="InterPro" id="IPR005814">
    <property type="entry name" value="Aminotrans_3"/>
</dbReference>
<evidence type="ECO:0000256" key="5">
    <source>
        <dbReference type="ARBA" id="ARBA00022691"/>
    </source>
</evidence>
<comment type="pathway">
    <text evidence="2 9">Cofactor biosynthesis; biotin biosynthesis; 7,8-diaminononanoate from 8-amino-7-oxononanoate (SAM route): step 1/1.</text>
</comment>
<dbReference type="STRING" id="1317125.SAMN05444128_0022"/>
<comment type="catalytic activity">
    <reaction evidence="8 9">
        <text>(8S)-8-amino-7-oxononanoate + S-adenosyl-L-methionine = S-adenosyl-4-methylsulfanyl-2-oxobutanoate + (7R,8S)-7,8-diammoniononanoate</text>
        <dbReference type="Rhea" id="RHEA:16861"/>
        <dbReference type="ChEBI" id="CHEBI:16490"/>
        <dbReference type="ChEBI" id="CHEBI:59789"/>
        <dbReference type="ChEBI" id="CHEBI:149468"/>
        <dbReference type="ChEBI" id="CHEBI:149469"/>
        <dbReference type="EC" id="2.6.1.62"/>
    </reaction>
</comment>
<dbReference type="GO" id="GO:0004015">
    <property type="term" value="F:adenosylmethionine-8-amino-7-oxononanoate transaminase activity"/>
    <property type="evidence" value="ECO:0007669"/>
    <property type="project" value="UniProtKB-UniRule"/>
</dbReference>
<evidence type="ECO:0000256" key="9">
    <source>
        <dbReference type="HAMAP-Rule" id="MF_00834"/>
    </source>
</evidence>
<evidence type="ECO:0000256" key="3">
    <source>
        <dbReference type="ARBA" id="ARBA00022576"/>
    </source>
</evidence>
<dbReference type="GO" id="GO:0051537">
    <property type="term" value="F:2 iron, 2 sulfur cluster binding"/>
    <property type="evidence" value="ECO:0007669"/>
    <property type="project" value="UniProtKB-KW"/>
</dbReference>
<dbReference type="EMBL" id="FTPP01000001">
    <property type="protein sequence ID" value="SIT73731.1"/>
    <property type="molecule type" value="Genomic_DNA"/>
</dbReference>
<comment type="subcellular location">
    <subcellularLocation>
        <location evidence="9">Cytoplasm</location>
    </subcellularLocation>
</comment>
<name>A0A1R3W778_9BACT</name>
<feature type="binding site" evidence="9">
    <location>
        <position position="393"/>
    </location>
    <ligand>
        <name>substrate</name>
    </ligand>
</feature>
<dbReference type="InterPro" id="IPR005815">
    <property type="entry name" value="BioA"/>
</dbReference>
<keyword evidence="11" id="KW-1185">Reference proteome</keyword>
<comment type="subunit">
    <text evidence="9">Homodimer.</text>
</comment>
<evidence type="ECO:0000256" key="2">
    <source>
        <dbReference type="ARBA" id="ARBA00005063"/>
    </source>
</evidence>
<keyword evidence="7 9" id="KW-0663">Pyridoxal phosphate</keyword>
<feature type="binding site" evidence="9">
    <location>
        <position position="146"/>
    </location>
    <ligand>
        <name>substrate</name>
    </ligand>
</feature>
<dbReference type="EC" id="2.6.1.62" evidence="9"/>
<accession>A0A1R3W778</accession>
<evidence type="ECO:0000256" key="7">
    <source>
        <dbReference type="ARBA" id="ARBA00022898"/>
    </source>
</evidence>
<keyword evidence="5 9" id="KW-0949">S-adenosyl-L-methionine</keyword>
<keyword evidence="3 9" id="KW-0032">Aminotransferase</keyword>
<dbReference type="InterPro" id="IPR015421">
    <property type="entry name" value="PyrdxlP-dep_Trfase_major"/>
</dbReference>